<dbReference type="GO" id="GO:0016020">
    <property type="term" value="C:membrane"/>
    <property type="evidence" value="ECO:0007669"/>
    <property type="project" value="GOC"/>
</dbReference>
<dbReference type="Gene3D" id="3.30.1700.10">
    <property type="entry name" value="lpxc deacetylase, domain 2"/>
    <property type="match status" value="1"/>
</dbReference>
<proteinExistence type="inferred from homology"/>
<dbReference type="EC" id="3.5.1.108" evidence="15"/>
<dbReference type="InterPro" id="IPR029069">
    <property type="entry name" value="HotDog_dom_sf"/>
</dbReference>
<dbReference type="EC" id="4.2.1.59" evidence="16"/>
<comment type="pathway">
    <text evidence="4 15">Glycolipid biosynthesis; lipid IV(A) biosynthesis; lipid IV(A) from (3R)-3-hydroxytetradecanoyl-[acyl-carrier-protein] and UDP-N-acetyl-alpha-D-glucosamine: step 2/6.</text>
</comment>
<dbReference type="GO" id="GO:0103117">
    <property type="term" value="F:UDP-3-O-acyl-N-acetylglucosamine deacetylase activity"/>
    <property type="evidence" value="ECO:0007669"/>
    <property type="project" value="UniProtKB-UniRule"/>
</dbReference>
<reference evidence="17 18" key="1">
    <citation type="submission" date="2019-09" db="EMBL/GenBank/DDBJ databases">
        <authorList>
            <person name="Cremers G."/>
        </authorList>
    </citation>
    <scope>NUCLEOTIDE SEQUENCE [LARGE SCALE GENOMIC DNA]</scope>
    <source>
        <strain evidence="17">4A</strain>
    </source>
</reference>
<dbReference type="SUPFAM" id="SSF54637">
    <property type="entry name" value="Thioesterase/thiol ester dehydrase-isomerase"/>
    <property type="match status" value="1"/>
</dbReference>
<dbReference type="InterPro" id="IPR011334">
    <property type="entry name" value="UDP-acyl_GlcNac_deAcase_C"/>
</dbReference>
<dbReference type="InterPro" id="IPR020568">
    <property type="entry name" value="Ribosomal_Su5_D2-typ_SF"/>
</dbReference>
<evidence type="ECO:0000256" key="7">
    <source>
        <dbReference type="ARBA" id="ARBA00022556"/>
    </source>
</evidence>
<keyword evidence="7 15" id="KW-0441">Lipid A biosynthesis</keyword>
<name>A0A5E6MAC3_9BACT</name>
<dbReference type="Pfam" id="PF03331">
    <property type="entry name" value="LpxC"/>
    <property type="match status" value="1"/>
</dbReference>
<comment type="cofactor">
    <cofactor evidence="1 15">
        <name>Zn(2+)</name>
        <dbReference type="ChEBI" id="CHEBI:29105"/>
    </cofactor>
</comment>
<keyword evidence="8 15" id="KW-0479">Metal-binding</keyword>
<evidence type="ECO:0000256" key="1">
    <source>
        <dbReference type="ARBA" id="ARBA00001947"/>
    </source>
</evidence>
<accession>A0A5E6MAC3</accession>
<dbReference type="GO" id="GO:0046872">
    <property type="term" value="F:metal ion binding"/>
    <property type="evidence" value="ECO:0007669"/>
    <property type="project" value="UniProtKB-KW"/>
</dbReference>
<comment type="catalytic activity">
    <reaction evidence="13 15">
        <text>a UDP-3-O-[(3R)-3-hydroxyacyl]-N-acetyl-alpha-D-glucosamine + H2O = a UDP-3-O-[(3R)-3-hydroxyacyl]-alpha-D-glucosamine + acetate</text>
        <dbReference type="Rhea" id="RHEA:67816"/>
        <dbReference type="ChEBI" id="CHEBI:15377"/>
        <dbReference type="ChEBI" id="CHEBI:30089"/>
        <dbReference type="ChEBI" id="CHEBI:137740"/>
        <dbReference type="ChEBI" id="CHEBI:173225"/>
        <dbReference type="EC" id="3.5.1.108"/>
    </reaction>
</comment>
<keyword evidence="12 16" id="KW-0456">Lyase</keyword>
<evidence type="ECO:0000256" key="2">
    <source>
        <dbReference type="ARBA" id="ARBA00002923"/>
    </source>
</evidence>
<keyword evidence="9 15" id="KW-0378">Hydrolase</keyword>
<evidence type="ECO:0000256" key="3">
    <source>
        <dbReference type="ARBA" id="ARBA00004496"/>
    </source>
</evidence>
<evidence type="ECO:0000256" key="5">
    <source>
        <dbReference type="ARBA" id="ARBA00022490"/>
    </source>
</evidence>
<comment type="similarity">
    <text evidence="16">Belongs to the thioester dehydratase family. FabZ subfamily.</text>
</comment>
<dbReference type="NCBIfam" id="TIGR01750">
    <property type="entry name" value="fabZ"/>
    <property type="match status" value="1"/>
</dbReference>
<dbReference type="UniPathway" id="UPA00359">
    <property type="reaction ID" value="UER00478"/>
</dbReference>
<dbReference type="InterPro" id="IPR015870">
    <property type="entry name" value="UDP-acyl_N-AcGlcN_deAcase_N"/>
</dbReference>
<evidence type="ECO:0000256" key="16">
    <source>
        <dbReference type="HAMAP-Rule" id="MF_00406"/>
    </source>
</evidence>
<feature type="active site" evidence="16">
    <location>
        <position position="421"/>
    </location>
</feature>
<dbReference type="GO" id="GO:0019171">
    <property type="term" value="F:(3R)-hydroxyacyl-[acyl-carrier-protein] dehydratase activity"/>
    <property type="evidence" value="ECO:0007669"/>
    <property type="project" value="UniProtKB-EC"/>
</dbReference>
<keyword evidence="6 15" id="KW-0444">Lipid biosynthesis</keyword>
<dbReference type="InterPro" id="IPR004463">
    <property type="entry name" value="UDP-acyl_GlcNac_deAcase"/>
</dbReference>
<evidence type="ECO:0000256" key="15">
    <source>
        <dbReference type="HAMAP-Rule" id="MF_00388"/>
    </source>
</evidence>
<keyword evidence="11 15" id="KW-0443">Lipid metabolism</keyword>
<dbReference type="HAMAP" id="MF_00388">
    <property type="entry name" value="LpxC"/>
    <property type="match status" value="1"/>
</dbReference>
<evidence type="ECO:0000256" key="9">
    <source>
        <dbReference type="ARBA" id="ARBA00022801"/>
    </source>
</evidence>
<dbReference type="Proteomes" id="UP000334923">
    <property type="component" value="Unassembled WGS sequence"/>
</dbReference>
<dbReference type="NCBIfam" id="NF000582">
    <property type="entry name" value="PRK00006.1"/>
    <property type="match status" value="1"/>
</dbReference>
<dbReference type="GO" id="GO:0005737">
    <property type="term" value="C:cytoplasm"/>
    <property type="evidence" value="ECO:0007669"/>
    <property type="project" value="UniProtKB-SubCell"/>
</dbReference>
<dbReference type="GO" id="GO:0009245">
    <property type="term" value="P:lipid A biosynthetic process"/>
    <property type="evidence" value="ECO:0007669"/>
    <property type="project" value="UniProtKB-UniRule"/>
</dbReference>
<dbReference type="NCBIfam" id="TIGR00325">
    <property type="entry name" value="lpxC"/>
    <property type="match status" value="1"/>
</dbReference>
<evidence type="ECO:0000256" key="11">
    <source>
        <dbReference type="ARBA" id="ARBA00023098"/>
    </source>
</evidence>
<dbReference type="AlphaFoldDB" id="A0A5E6MAC3"/>
<evidence type="ECO:0000256" key="13">
    <source>
        <dbReference type="ARBA" id="ARBA00024535"/>
    </source>
</evidence>
<dbReference type="NCBIfam" id="NF009667">
    <property type="entry name" value="PRK13188.1"/>
    <property type="match status" value="1"/>
</dbReference>
<dbReference type="PANTHER" id="PTHR33694:SF1">
    <property type="entry name" value="UDP-3-O-ACYL-N-ACETYLGLUCOSAMINE DEACETYLASE 1, MITOCHONDRIAL-RELATED"/>
    <property type="match status" value="1"/>
</dbReference>
<dbReference type="Pfam" id="PF07977">
    <property type="entry name" value="FabA"/>
    <property type="match status" value="1"/>
</dbReference>
<protein>
    <recommendedName>
        <fullName evidence="15 16">Multifunctional fusion protein</fullName>
    </recommendedName>
    <domain>
        <recommendedName>
            <fullName evidence="16">3-hydroxyacyl-[acyl-carrier-protein] dehydratase FabZ</fullName>
            <ecNumber evidence="16">4.2.1.59</ecNumber>
        </recommendedName>
        <alternativeName>
            <fullName evidence="16">(3R)-hydroxymyristoyl-[acyl-carrier-protein] dehydratase</fullName>
        </alternativeName>
        <alternativeName>
            <fullName evidence="16">Beta-hydroxyacyl-ACP dehydratase</fullName>
            <shortName evidence="16">(3R)-hydroxymyristoyl-ACP dehydrase</shortName>
        </alternativeName>
    </domain>
    <domain>
        <recommendedName>
            <fullName evidence="15">UDP-3-O-acyl-N-acetylglucosamine deacetylase</fullName>
            <shortName evidence="15">UDP-3-O-acyl-GlcNAc deacetylase</shortName>
            <ecNumber evidence="15">3.5.1.108</ecNumber>
        </recommendedName>
        <alternativeName>
            <fullName evidence="15">UDP-3-O-[R-3-hydroxymyristoyl]-N-acetylglucosamine deacetylase</fullName>
        </alternativeName>
    </domain>
</protein>
<dbReference type="GO" id="GO:0006633">
    <property type="term" value="P:fatty acid biosynthetic process"/>
    <property type="evidence" value="ECO:0007669"/>
    <property type="project" value="UniProtKB-UniRule"/>
</dbReference>
<evidence type="ECO:0000256" key="12">
    <source>
        <dbReference type="ARBA" id="ARBA00023239"/>
    </source>
</evidence>
<feature type="active site" description="Proton donor" evidence="15">
    <location>
        <position position="341"/>
    </location>
</feature>
<organism evidence="17 18">
    <name type="scientific">Methylacidimicrobium tartarophylax</name>
    <dbReference type="NCBI Taxonomy" id="1041768"/>
    <lineage>
        <taxon>Bacteria</taxon>
        <taxon>Pseudomonadati</taxon>
        <taxon>Verrucomicrobiota</taxon>
        <taxon>Methylacidimicrobium</taxon>
    </lineage>
</organism>
<dbReference type="HAMAP" id="MF_00406">
    <property type="entry name" value="FabZ"/>
    <property type="match status" value="1"/>
</dbReference>
<evidence type="ECO:0000256" key="6">
    <source>
        <dbReference type="ARBA" id="ARBA00022516"/>
    </source>
</evidence>
<feature type="binding site" evidence="15">
    <location>
        <position position="314"/>
    </location>
    <ligand>
        <name>Zn(2+)</name>
        <dbReference type="ChEBI" id="CHEBI:29105"/>
    </ligand>
</feature>
<keyword evidence="10 15" id="KW-0862">Zinc</keyword>
<dbReference type="PANTHER" id="PTHR33694">
    <property type="entry name" value="UDP-3-O-ACYL-N-ACETYLGLUCOSAMINE DEACETYLASE 1, MITOCHONDRIAL-RELATED"/>
    <property type="match status" value="1"/>
</dbReference>
<feature type="binding site" evidence="15">
    <location>
        <position position="157"/>
    </location>
    <ligand>
        <name>Zn(2+)</name>
        <dbReference type="ChEBI" id="CHEBI:29105"/>
    </ligand>
</feature>
<comment type="subcellular location">
    <subcellularLocation>
        <location evidence="3 16">Cytoplasm</location>
    </subcellularLocation>
</comment>
<dbReference type="EMBL" id="CABFVA020000010">
    <property type="protein sequence ID" value="VVM04704.1"/>
    <property type="molecule type" value="Genomic_DNA"/>
</dbReference>
<dbReference type="Gene3D" id="3.10.129.10">
    <property type="entry name" value="Hotdog Thioesterase"/>
    <property type="match status" value="1"/>
</dbReference>
<dbReference type="CDD" id="cd01288">
    <property type="entry name" value="FabZ"/>
    <property type="match status" value="1"/>
</dbReference>
<evidence type="ECO:0000313" key="17">
    <source>
        <dbReference type="EMBL" id="VVM04704.1"/>
    </source>
</evidence>
<sequence length="516" mass="57145">MVPYGIPYSLSSSPAESCARRTERHRGRAGAGGSFSFAFPQVGRHISQISQAFHWSCLATYCKDRKVGQAGEKEQEEKNVIRQKTLRESVRIEGNSLHTGQPVSLVLRPAESDTGYLFKRVDLPDEPTVAARIDHVRQTERATTLGEGNVKIHTVEHVLASLRGSGVDNALIELNANEPPIGDGSGKIYVEAIARAGLVEQDRPVSFFELRDPLCVQGKDGAHLVAWPSSSFSVTCTQVTHTGKFTQFLHWEHDPGRFASEIAPARTFVFYEEVQPLLEKGLIKGGSLENAIVIRGDTVFSQETLRFEDEFVRHKIFDVIGDLALFPHRLKAHIFAAKPSHTLNVEMARALQKAHREYVSQLMPLENIPTGEGALDIREVLKILPHRYPFLMIDRVLRFEGKAKAVGQKAVTINEPYFQGHFPDHPIMPGVLQLEAMAQLASILLLRQAGNAGKLGFFMSADKVKFRRPVMPGDTLIVEAELISFRGKIGRASGRCLVNDNVSCEGDLLFALVDSI</sequence>
<comment type="function">
    <text evidence="2 15">Catalyzes the hydrolysis of UDP-3-O-myristoyl-N-acetylglucosamine to form UDP-3-O-myristoylglucosamine and acetate, the committed step in lipid A biosynthesis.</text>
</comment>
<evidence type="ECO:0000256" key="4">
    <source>
        <dbReference type="ARBA" id="ARBA00005002"/>
    </source>
</evidence>
<evidence type="ECO:0000313" key="18">
    <source>
        <dbReference type="Proteomes" id="UP000334923"/>
    </source>
</evidence>
<evidence type="ECO:0000256" key="14">
    <source>
        <dbReference type="ARBA" id="ARBA00025049"/>
    </source>
</evidence>
<evidence type="ECO:0000256" key="10">
    <source>
        <dbReference type="ARBA" id="ARBA00022833"/>
    </source>
</evidence>
<evidence type="ECO:0000256" key="8">
    <source>
        <dbReference type="ARBA" id="ARBA00022723"/>
    </source>
</evidence>
<dbReference type="Gene3D" id="3.30.230.20">
    <property type="entry name" value="lpxc deacetylase, domain 1"/>
    <property type="match status" value="1"/>
</dbReference>
<feature type="binding site" evidence="15">
    <location>
        <position position="318"/>
    </location>
    <ligand>
        <name>Zn(2+)</name>
        <dbReference type="ChEBI" id="CHEBI:29105"/>
    </ligand>
</feature>
<dbReference type="InterPro" id="IPR013114">
    <property type="entry name" value="FabA_FabZ"/>
</dbReference>
<dbReference type="SUPFAM" id="SSF54211">
    <property type="entry name" value="Ribosomal protein S5 domain 2-like"/>
    <property type="match status" value="2"/>
</dbReference>
<gene>
    <name evidence="17" type="primary">lpxC-fabZ</name>
    <name evidence="16" type="synonym">fabZ</name>
    <name evidence="15" type="synonym">lpxC</name>
    <name evidence="17" type="ORF">MAMT_00248</name>
</gene>
<keyword evidence="5 16" id="KW-0963">Cytoplasm</keyword>
<keyword evidence="18" id="KW-1185">Reference proteome</keyword>
<comment type="catalytic activity">
    <reaction evidence="16">
        <text>a (3R)-hydroxyacyl-[ACP] = a (2E)-enoyl-[ACP] + H2O</text>
        <dbReference type="Rhea" id="RHEA:13097"/>
        <dbReference type="Rhea" id="RHEA-COMP:9925"/>
        <dbReference type="Rhea" id="RHEA-COMP:9945"/>
        <dbReference type="ChEBI" id="CHEBI:15377"/>
        <dbReference type="ChEBI" id="CHEBI:78784"/>
        <dbReference type="ChEBI" id="CHEBI:78827"/>
        <dbReference type="EC" id="4.2.1.59"/>
    </reaction>
</comment>
<dbReference type="FunFam" id="3.10.129.10:FF:000001">
    <property type="entry name" value="3-hydroxyacyl-[acyl-carrier-protein] dehydratase FabZ"/>
    <property type="match status" value="1"/>
</dbReference>
<comment type="function">
    <text evidence="14 16">Involved in unsaturated fatty acids biosynthesis. Catalyzes the dehydration of short chain beta-hydroxyacyl-ACPs and long chain saturated and unsaturated beta-hydroxyacyl-ACPs.</text>
</comment>
<dbReference type="InterPro" id="IPR010084">
    <property type="entry name" value="FabZ"/>
</dbReference>
<comment type="similarity">
    <text evidence="15">Belongs to the LpxC family.</text>
</comment>